<name>A0A6L2NR00_TANCI</name>
<accession>A0A6L2NR00</accession>
<sequence length="498" mass="55473">MPSRESPIRGANVNSSTVLLSTGSLLAMSILSVESLLSLNSRLSSGNYKHLDGITVRRDDDKLYNVKSYQKKLNLTRPDTYRSDLKRKEAYSAYSNLRGFIYQNKDKQNRLMRIDELHKFNDGMLTDVRTALEDRFKGIRMKYLPKSIWRKSDKDRTEWEVKFVESLARTKLVLGFKEYIRSDEVCDLSTPSVFVSEPDNKEVKSLYASDKSSASETYDFASCVSSPTTNDSFSTVDVKILPKSDVKDPSPTNGFSSCSFKENVKSTRNLCNKSGIAYTIHCKNNFVRSKKCFVYGGKSYLIKDCHVYDTIDNFPSVALKATSVPAGSRNSSASTSADRSILAASRNRSASIHAGRFILAASRNRPASIHAGTHISAGRSNKPAPFPAGQTVPTGWTNHAARPFFGPTNLYFDNVVLGEITDLTCNGVPRTMVDLTIYMVYPHVNKDIGIVDSGCSRSMIGNKEKLADFVQNKVLFTDDECLVLTKEFQLPDESQVVL</sequence>
<reference evidence="1" key="1">
    <citation type="journal article" date="2019" name="Sci. Rep.">
        <title>Draft genome of Tanacetum cinerariifolium, the natural source of mosquito coil.</title>
        <authorList>
            <person name="Yamashiro T."/>
            <person name="Shiraishi A."/>
            <person name="Satake H."/>
            <person name="Nakayama K."/>
        </authorList>
    </citation>
    <scope>NUCLEOTIDE SEQUENCE</scope>
</reference>
<dbReference type="EMBL" id="BKCJ010009656">
    <property type="protein sequence ID" value="GEU88017.1"/>
    <property type="molecule type" value="Genomic_DNA"/>
</dbReference>
<organism evidence="1">
    <name type="scientific">Tanacetum cinerariifolium</name>
    <name type="common">Dalmatian daisy</name>
    <name type="synonym">Chrysanthemum cinerariifolium</name>
    <dbReference type="NCBI Taxonomy" id="118510"/>
    <lineage>
        <taxon>Eukaryota</taxon>
        <taxon>Viridiplantae</taxon>
        <taxon>Streptophyta</taxon>
        <taxon>Embryophyta</taxon>
        <taxon>Tracheophyta</taxon>
        <taxon>Spermatophyta</taxon>
        <taxon>Magnoliopsida</taxon>
        <taxon>eudicotyledons</taxon>
        <taxon>Gunneridae</taxon>
        <taxon>Pentapetalae</taxon>
        <taxon>asterids</taxon>
        <taxon>campanulids</taxon>
        <taxon>Asterales</taxon>
        <taxon>Asteraceae</taxon>
        <taxon>Asteroideae</taxon>
        <taxon>Anthemideae</taxon>
        <taxon>Anthemidinae</taxon>
        <taxon>Tanacetum</taxon>
    </lineage>
</organism>
<evidence type="ECO:0000313" key="1">
    <source>
        <dbReference type="EMBL" id="GEU88017.1"/>
    </source>
</evidence>
<comment type="caution">
    <text evidence="1">The sequence shown here is derived from an EMBL/GenBank/DDBJ whole genome shotgun (WGS) entry which is preliminary data.</text>
</comment>
<proteinExistence type="predicted"/>
<gene>
    <name evidence="1" type="ORF">Tci_059995</name>
</gene>
<dbReference type="AlphaFoldDB" id="A0A6L2NR00"/>
<protein>
    <submittedName>
        <fullName evidence="1">Uncharacterized protein</fullName>
    </submittedName>
</protein>